<sequence length="192" mass="21625">MSKISNESKVYTKDPDNGKTWTVAYSKEVEVQPASEKNNQEKNNEKDKQTTNDENKSGILKNISNKIIFHLEDGFARLGFLIATHPWKTIFICCVVVAVTALGFLRFSQTTDSTALWVPYGAKVRDYKYWVDEQFPTTYRFVSMIFVADNAALLPSAVHAESLKLVEMNTVYKNSLSLTTTSGQNFSTICAK</sequence>
<keyword evidence="2" id="KW-0812">Transmembrane</keyword>
<feature type="region of interest" description="Disordered" evidence="1">
    <location>
        <begin position="30"/>
        <end position="56"/>
    </location>
</feature>
<gene>
    <name evidence="3" type="ORF">KUTeg_016043</name>
</gene>
<feature type="transmembrane region" description="Helical" evidence="2">
    <location>
        <begin position="87"/>
        <end position="105"/>
    </location>
</feature>
<dbReference type="PANTHER" id="PTHR45727:SF2">
    <property type="entry name" value="NPC INTRACELLULAR CHOLESTEROL TRANSPORTER 1"/>
    <property type="match status" value="1"/>
</dbReference>
<reference evidence="3 4" key="1">
    <citation type="submission" date="2022-12" db="EMBL/GenBank/DDBJ databases">
        <title>Chromosome-level genome of Tegillarca granosa.</title>
        <authorList>
            <person name="Kim J."/>
        </authorList>
    </citation>
    <scope>NUCLEOTIDE SEQUENCE [LARGE SCALE GENOMIC DNA]</scope>
    <source>
        <strain evidence="3">Teg-2019</strain>
        <tissue evidence="3">Adductor muscle</tissue>
    </source>
</reference>
<dbReference type="Proteomes" id="UP001217089">
    <property type="component" value="Unassembled WGS sequence"/>
</dbReference>
<dbReference type="EMBL" id="JARBDR010000813">
    <property type="protein sequence ID" value="KAJ8305498.1"/>
    <property type="molecule type" value="Genomic_DNA"/>
</dbReference>
<keyword evidence="4" id="KW-1185">Reference proteome</keyword>
<evidence type="ECO:0000313" key="4">
    <source>
        <dbReference type="Proteomes" id="UP001217089"/>
    </source>
</evidence>
<name>A0ABQ9EJR0_TEGGR</name>
<accession>A0ABQ9EJR0</accession>
<keyword evidence="2" id="KW-1133">Transmembrane helix</keyword>
<keyword evidence="2" id="KW-0472">Membrane</keyword>
<comment type="caution">
    <text evidence="3">The sequence shown here is derived from an EMBL/GenBank/DDBJ whole genome shotgun (WGS) entry which is preliminary data.</text>
</comment>
<evidence type="ECO:0000256" key="1">
    <source>
        <dbReference type="SAM" id="MobiDB-lite"/>
    </source>
</evidence>
<organism evidence="3 4">
    <name type="scientific">Tegillarca granosa</name>
    <name type="common">Malaysian cockle</name>
    <name type="synonym">Anadara granosa</name>
    <dbReference type="NCBI Taxonomy" id="220873"/>
    <lineage>
        <taxon>Eukaryota</taxon>
        <taxon>Metazoa</taxon>
        <taxon>Spiralia</taxon>
        <taxon>Lophotrochozoa</taxon>
        <taxon>Mollusca</taxon>
        <taxon>Bivalvia</taxon>
        <taxon>Autobranchia</taxon>
        <taxon>Pteriomorphia</taxon>
        <taxon>Arcoida</taxon>
        <taxon>Arcoidea</taxon>
        <taxon>Arcidae</taxon>
        <taxon>Tegillarca</taxon>
    </lineage>
</organism>
<evidence type="ECO:0000313" key="3">
    <source>
        <dbReference type="EMBL" id="KAJ8305498.1"/>
    </source>
</evidence>
<evidence type="ECO:0000256" key="2">
    <source>
        <dbReference type="SAM" id="Phobius"/>
    </source>
</evidence>
<protein>
    <submittedName>
        <fullName evidence="3">Uncharacterized protein</fullName>
    </submittedName>
</protein>
<dbReference type="PANTHER" id="PTHR45727">
    <property type="entry name" value="NPC INTRACELLULAR CHOLESTEROL TRANSPORTER 1"/>
    <property type="match status" value="1"/>
</dbReference>
<feature type="compositionally biased region" description="Basic and acidic residues" evidence="1">
    <location>
        <begin position="38"/>
        <end position="56"/>
    </location>
</feature>
<proteinExistence type="predicted"/>